<evidence type="ECO:0008006" key="7">
    <source>
        <dbReference type="Google" id="ProtNLM"/>
    </source>
</evidence>
<evidence type="ECO:0000256" key="4">
    <source>
        <dbReference type="SAM" id="MobiDB-lite"/>
    </source>
</evidence>
<dbReference type="KEGG" id="tpx:Turpa_3812"/>
<feature type="compositionally biased region" description="Basic and acidic residues" evidence="4">
    <location>
        <begin position="58"/>
        <end position="73"/>
    </location>
</feature>
<comment type="subcellular location">
    <subcellularLocation>
        <location evidence="1">Cell outer membrane</location>
    </subcellularLocation>
</comment>
<proteinExistence type="predicted"/>
<dbReference type="HOGENOM" id="CLU_474017_0_0_12"/>
<protein>
    <recommendedName>
        <fullName evidence="7">TonB-dependent receptor</fullName>
    </recommendedName>
</protein>
<keyword evidence="3" id="KW-0998">Cell outer membrane</keyword>
<dbReference type="Proteomes" id="UP000006048">
    <property type="component" value="Chromosome"/>
</dbReference>
<keyword evidence="6" id="KW-1185">Reference proteome</keyword>
<keyword evidence="2" id="KW-0472">Membrane</keyword>
<evidence type="ECO:0000256" key="1">
    <source>
        <dbReference type="ARBA" id="ARBA00004442"/>
    </source>
</evidence>
<sequence length="575" mass="65188">MRIYLSHKPMTRIQSSRRIVIIVACLFAVALYAQKGTPGLNIEDELNLNKTKGKKPAAKAEKPGEDIAEKDATVEGEDEQYAPPRKSEIELPKISDGQLSRWEDEVSALSVKEKQGTRQLERKALIRAEYGTQNALGAQIFITKKDEFGAYLIDYRRNKYDYEAYGKTTVANSALSHDALKLLGQLNFSQSYKMLLRTEYLETARGLQANTVFGEENKKLGLFQWENLVRPGDNQRLTAGITGSLGKGTVTQTGATTTRDADFKSIKGQVEWQYIFGERNAFTLAANLWYGENTDYATALPQYYRAGNLEARNVFPLARFLIGEEQQALQIDLTVGAKVFFAQSMQPIIGPRVALDFFYPGYQGTLEFERTGQIPDFDRYFFSPVYQSPYRFFQAEDQWRAAAKNNFRVTKETHVKASAGLINYPVYFDRRLNSATGLLELTPMNYRAVTAEASLAQNFGDDFYHDTGLALEYFIDAASLREPLSLFTRLHYTPNTWDFSLEIKYVHIRRETELTTLATRELSGYLLLGAGIEKSLLPSVKAFIRGENLLNQKWQHISLYQTSGARGWFGLSMVY</sequence>
<evidence type="ECO:0000313" key="6">
    <source>
        <dbReference type="Proteomes" id="UP000006048"/>
    </source>
</evidence>
<dbReference type="AlphaFoldDB" id="I4BAY9"/>
<name>I4BAY9_TURPD</name>
<evidence type="ECO:0000256" key="3">
    <source>
        <dbReference type="ARBA" id="ARBA00023237"/>
    </source>
</evidence>
<accession>I4BAY9</accession>
<dbReference type="STRING" id="869212.Turpa_3812"/>
<dbReference type="PATRIC" id="fig|869212.3.peg.3841"/>
<gene>
    <name evidence="5" type="ordered locus">Turpa_3812</name>
</gene>
<dbReference type="EMBL" id="CP002959">
    <property type="protein sequence ID" value="AFM14446.1"/>
    <property type="molecule type" value="Genomic_DNA"/>
</dbReference>
<dbReference type="GO" id="GO:0009279">
    <property type="term" value="C:cell outer membrane"/>
    <property type="evidence" value="ECO:0007669"/>
    <property type="project" value="UniProtKB-SubCell"/>
</dbReference>
<dbReference type="InterPro" id="IPR036942">
    <property type="entry name" value="Beta-barrel_TonB_sf"/>
</dbReference>
<evidence type="ECO:0000313" key="5">
    <source>
        <dbReference type="EMBL" id="AFM14446.1"/>
    </source>
</evidence>
<reference evidence="5 6" key="1">
    <citation type="submission" date="2012-06" db="EMBL/GenBank/DDBJ databases">
        <title>The complete chromosome of genome of Turneriella parva DSM 21527.</title>
        <authorList>
            <consortium name="US DOE Joint Genome Institute (JGI-PGF)"/>
            <person name="Lucas S."/>
            <person name="Han J."/>
            <person name="Lapidus A."/>
            <person name="Bruce D."/>
            <person name="Goodwin L."/>
            <person name="Pitluck S."/>
            <person name="Peters L."/>
            <person name="Kyrpides N."/>
            <person name="Mavromatis K."/>
            <person name="Ivanova N."/>
            <person name="Mikhailova N."/>
            <person name="Chertkov O."/>
            <person name="Detter J.C."/>
            <person name="Tapia R."/>
            <person name="Han C."/>
            <person name="Land M."/>
            <person name="Hauser L."/>
            <person name="Markowitz V."/>
            <person name="Cheng J.-F."/>
            <person name="Hugenholtz P."/>
            <person name="Woyke T."/>
            <person name="Wu D."/>
            <person name="Gronow S."/>
            <person name="Wellnitz S."/>
            <person name="Brambilla E."/>
            <person name="Klenk H.-P."/>
            <person name="Eisen J.A."/>
        </authorList>
    </citation>
    <scope>NUCLEOTIDE SEQUENCE [LARGE SCALE GENOMIC DNA]</scope>
    <source>
        <strain evidence="6">ATCC BAA-1111 / DSM 21527 / NCTC 11395 / H</strain>
    </source>
</reference>
<dbReference type="Gene3D" id="2.40.170.20">
    <property type="entry name" value="TonB-dependent receptor, beta-barrel domain"/>
    <property type="match status" value="1"/>
</dbReference>
<feature type="region of interest" description="Disordered" evidence="4">
    <location>
        <begin position="52"/>
        <end position="87"/>
    </location>
</feature>
<dbReference type="SUPFAM" id="SSF56935">
    <property type="entry name" value="Porins"/>
    <property type="match status" value="1"/>
</dbReference>
<organism evidence="5 6">
    <name type="scientific">Turneriella parva (strain ATCC BAA-1111 / DSM 21527 / NCTC 11395 / H)</name>
    <name type="common">Leptospira parva</name>
    <dbReference type="NCBI Taxonomy" id="869212"/>
    <lineage>
        <taxon>Bacteria</taxon>
        <taxon>Pseudomonadati</taxon>
        <taxon>Spirochaetota</taxon>
        <taxon>Spirochaetia</taxon>
        <taxon>Leptospirales</taxon>
        <taxon>Leptospiraceae</taxon>
        <taxon>Turneriella</taxon>
    </lineage>
</organism>
<evidence type="ECO:0000256" key="2">
    <source>
        <dbReference type="ARBA" id="ARBA00023136"/>
    </source>
</evidence>